<comment type="caution">
    <text evidence="6">The sequence shown here is derived from an EMBL/GenBank/DDBJ whole genome shotgun (WGS) entry which is preliminary data.</text>
</comment>
<proteinExistence type="inferred from homology"/>
<evidence type="ECO:0000256" key="4">
    <source>
        <dbReference type="ARBA" id="ARBA00023211"/>
    </source>
</evidence>
<dbReference type="PANTHER" id="PTHR11358:SF35">
    <property type="entry name" value="FORMIMIDOYLGLUTAMASE"/>
    <property type="match status" value="1"/>
</dbReference>
<dbReference type="GO" id="GO:0008783">
    <property type="term" value="F:agmatinase activity"/>
    <property type="evidence" value="ECO:0007669"/>
    <property type="project" value="TreeGrafter"/>
</dbReference>
<dbReference type="GO" id="GO:0006547">
    <property type="term" value="P:L-histidine metabolic process"/>
    <property type="evidence" value="ECO:0007669"/>
    <property type="project" value="UniProtKB-KW"/>
</dbReference>
<dbReference type="AlphaFoldDB" id="A0A9X2L4T0"/>
<dbReference type="InterPro" id="IPR023696">
    <property type="entry name" value="Ureohydrolase_dom_sf"/>
</dbReference>
<dbReference type="Pfam" id="PF00491">
    <property type="entry name" value="Arginase"/>
    <property type="match status" value="1"/>
</dbReference>
<dbReference type="PROSITE" id="PS51409">
    <property type="entry name" value="ARGINASE_2"/>
    <property type="match status" value="1"/>
</dbReference>
<evidence type="ECO:0000256" key="2">
    <source>
        <dbReference type="ARBA" id="ARBA00022801"/>
    </source>
</evidence>
<keyword evidence="3" id="KW-0369">Histidine metabolism</keyword>
<dbReference type="GO" id="GO:0033389">
    <property type="term" value="P:putrescine biosynthetic process from arginine, via agmatine"/>
    <property type="evidence" value="ECO:0007669"/>
    <property type="project" value="TreeGrafter"/>
</dbReference>
<organism evidence="6 7">
    <name type="scientific">Gracilimonas sediminicola</name>
    <dbReference type="NCBI Taxonomy" id="2952158"/>
    <lineage>
        <taxon>Bacteria</taxon>
        <taxon>Pseudomonadati</taxon>
        <taxon>Balneolota</taxon>
        <taxon>Balneolia</taxon>
        <taxon>Balneolales</taxon>
        <taxon>Balneolaceae</taxon>
        <taxon>Gracilimonas</taxon>
    </lineage>
</organism>
<dbReference type="GO" id="GO:0046872">
    <property type="term" value="F:metal ion binding"/>
    <property type="evidence" value="ECO:0007669"/>
    <property type="project" value="UniProtKB-KW"/>
</dbReference>
<dbReference type="SUPFAM" id="SSF52768">
    <property type="entry name" value="Arginase/deacetylase"/>
    <property type="match status" value="1"/>
</dbReference>
<evidence type="ECO:0000256" key="5">
    <source>
        <dbReference type="PROSITE-ProRule" id="PRU00742"/>
    </source>
</evidence>
<gene>
    <name evidence="6" type="ORF">NM125_08890</name>
</gene>
<reference evidence="6" key="1">
    <citation type="submission" date="2022-06" db="EMBL/GenBank/DDBJ databases">
        <title>Gracilimonas sp. CAU 1638 isolated from sea sediment.</title>
        <authorList>
            <person name="Kim W."/>
        </authorList>
    </citation>
    <scope>NUCLEOTIDE SEQUENCE</scope>
    <source>
        <strain evidence="6">CAU 1638</strain>
    </source>
</reference>
<dbReference type="CDD" id="cd09988">
    <property type="entry name" value="Formimidoylglutamase"/>
    <property type="match status" value="1"/>
</dbReference>
<evidence type="ECO:0000256" key="1">
    <source>
        <dbReference type="ARBA" id="ARBA00022723"/>
    </source>
</evidence>
<accession>A0A9X2L4T0</accession>
<evidence type="ECO:0000313" key="6">
    <source>
        <dbReference type="EMBL" id="MCP9291693.1"/>
    </source>
</evidence>
<evidence type="ECO:0000313" key="7">
    <source>
        <dbReference type="Proteomes" id="UP001139125"/>
    </source>
</evidence>
<keyword evidence="2" id="KW-0378">Hydrolase</keyword>
<dbReference type="PIRSF" id="PIRSF036979">
    <property type="entry name" value="Arginase"/>
    <property type="match status" value="1"/>
</dbReference>
<keyword evidence="4" id="KW-0464">Manganese</keyword>
<name>A0A9X2L4T0_9BACT</name>
<comment type="similarity">
    <text evidence="5">Belongs to the arginase family.</text>
</comment>
<evidence type="ECO:0000256" key="3">
    <source>
        <dbReference type="ARBA" id="ARBA00022808"/>
    </source>
</evidence>
<dbReference type="PANTHER" id="PTHR11358">
    <property type="entry name" value="ARGINASE/AGMATINASE"/>
    <property type="match status" value="1"/>
</dbReference>
<dbReference type="Gene3D" id="3.40.800.10">
    <property type="entry name" value="Ureohydrolase domain"/>
    <property type="match status" value="1"/>
</dbReference>
<dbReference type="RefSeq" id="WP_255134556.1">
    <property type="nucleotide sequence ID" value="NZ_JANDBC010000001.1"/>
</dbReference>
<keyword evidence="7" id="KW-1185">Reference proteome</keyword>
<sequence>MGIERLKAILKPVSKSLKSMRSHDPNDHWLVQEMLFDANDYDQSTHVLIGCPQHEGVLRNSGRTGAAEAPNKIREQLFKLQVKKDTAIRLFDAGNVSTDLFDSSEVTDFPDLDQNPDVLEEIHNRLSTAVIEFLRDGKKVIVLGGGNDISYADVRALAETSREISAINIDAHLDMREADEMTSGTPYQKLIDDHYLSPHRLYEFGIRPESNGAFYMDNADKLGVNVHLLADILQEGVSPAFQHILGQIGQRPFFLGLDMDSSQASDAPGVSASSPVGFSGREVLECIYQARQKENLKVFEITEVNPKYDIDNRTVKLAAQFVYKFIFG</sequence>
<dbReference type="EMBL" id="JANDBC010000001">
    <property type="protein sequence ID" value="MCP9291693.1"/>
    <property type="molecule type" value="Genomic_DNA"/>
</dbReference>
<dbReference type="InterPro" id="IPR006035">
    <property type="entry name" value="Ureohydrolase"/>
</dbReference>
<dbReference type="Proteomes" id="UP001139125">
    <property type="component" value="Unassembled WGS sequence"/>
</dbReference>
<protein>
    <submittedName>
        <fullName evidence="6">Formimidoylglutamase</fullName>
    </submittedName>
</protein>
<keyword evidence="1" id="KW-0479">Metal-binding</keyword>